<dbReference type="InterPro" id="IPR014729">
    <property type="entry name" value="Rossmann-like_a/b/a_fold"/>
</dbReference>
<dbReference type="Pfam" id="PF00582">
    <property type="entry name" value="Usp"/>
    <property type="match status" value="2"/>
</dbReference>
<dbReference type="eggNOG" id="COG0589">
    <property type="taxonomic scope" value="Bacteria"/>
</dbReference>
<dbReference type="OrthoDB" id="5083414at2"/>
<evidence type="ECO:0000313" key="4">
    <source>
        <dbReference type="Proteomes" id="UP000006069"/>
    </source>
</evidence>
<dbReference type="RefSeq" id="WP_009138540.1">
    <property type="nucleotide sequence ID" value="NZ_JH815198.1"/>
</dbReference>
<dbReference type="SUPFAM" id="SSF52402">
    <property type="entry name" value="Adenine nucleotide alpha hydrolases-like"/>
    <property type="match status" value="2"/>
</dbReference>
<dbReference type="Gene3D" id="3.40.50.620">
    <property type="entry name" value="HUPs"/>
    <property type="match status" value="2"/>
</dbReference>
<dbReference type="PATRIC" id="fig|742818.3.peg.339"/>
<dbReference type="PANTHER" id="PTHR46268:SF6">
    <property type="entry name" value="UNIVERSAL STRESS PROTEIN UP12"/>
    <property type="match status" value="1"/>
</dbReference>
<organism evidence="3 4">
    <name type="scientific">Slackia piriformis YIT 12062</name>
    <dbReference type="NCBI Taxonomy" id="742818"/>
    <lineage>
        <taxon>Bacteria</taxon>
        <taxon>Bacillati</taxon>
        <taxon>Actinomycetota</taxon>
        <taxon>Coriobacteriia</taxon>
        <taxon>Eggerthellales</taxon>
        <taxon>Eggerthellaceae</taxon>
        <taxon>Slackia</taxon>
    </lineage>
</organism>
<comment type="similarity">
    <text evidence="1">Belongs to the universal stress protein A family.</text>
</comment>
<proteinExistence type="inferred from homology"/>
<feature type="domain" description="UspA" evidence="2">
    <location>
        <begin position="3"/>
        <end position="109"/>
    </location>
</feature>
<accession>K0ZB98</accession>
<protein>
    <recommendedName>
        <fullName evidence="2">UspA domain-containing protein</fullName>
    </recommendedName>
</protein>
<dbReference type="AlphaFoldDB" id="K0ZB98"/>
<name>K0ZB98_9ACTN</name>
<evidence type="ECO:0000313" key="3">
    <source>
        <dbReference type="EMBL" id="EJZ84700.1"/>
    </source>
</evidence>
<evidence type="ECO:0000256" key="1">
    <source>
        <dbReference type="ARBA" id="ARBA00008791"/>
    </source>
</evidence>
<dbReference type="InterPro" id="IPR006016">
    <property type="entry name" value="UspA"/>
</dbReference>
<feature type="domain" description="UspA" evidence="2">
    <location>
        <begin position="146"/>
        <end position="282"/>
    </location>
</feature>
<dbReference type="FunCoup" id="K0ZB98">
    <property type="interactions" value="2"/>
</dbReference>
<reference evidence="3 4" key="1">
    <citation type="submission" date="2012-08" db="EMBL/GenBank/DDBJ databases">
        <title>The Genome Sequence of Slackia piriformis YIT 12062.</title>
        <authorList>
            <consortium name="The Broad Institute Genome Sequencing Platform"/>
            <person name="Earl A."/>
            <person name="Ward D."/>
            <person name="Feldgarden M."/>
            <person name="Gevers D."/>
            <person name="Morotomi M."/>
            <person name="Walker B."/>
            <person name="Young S.K."/>
            <person name="Zeng Q."/>
            <person name="Gargeya S."/>
            <person name="Fitzgerald M."/>
            <person name="Haas B."/>
            <person name="Abouelleil A."/>
            <person name="Alvarado L."/>
            <person name="Arachchi H.M."/>
            <person name="Berlin A.M."/>
            <person name="Chapman S.B."/>
            <person name="Goldberg J."/>
            <person name="Griggs A."/>
            <person name="Gujja S."/>
            <person name="Hansen M."/>
            <person name="Howarth C."/>
            <person name="Imamovic A."/>
            <person name="Larimer J."/>
            <person name="McCowen C."/>
            <person name="Montmayeur A."/>
            <person name="Murphy C."/>
            <person name="Neiman D."/>
            <person name="Pearson M."/>
            <person name="Priest M."/>
            <person name="Roberts A."/>
            <person name="Saif S."/>
            <person name="Shea T."/>
            <person name="Sisk P."/>
            <person name="Sykes S."/>
            <person name="Wortman J."/>
            <person name="Nusbaum C."/>
            <person name="Birren B."/>
        </authorList>
    </citation>
    <scope>NUCLEOTIDE SEQUENCE [LARGE SCALE GENOMIC DNA]</scope>
    <source>
        <strain evidence="3 4">YIT 12062</strain>
    </source>
</reference>
<gene>
    <name evidence="3" type="ORF">HMPREF9451_00304</name>
</gene>
<sequence length="284" mass="30016">MARILVGIDGSPRGERALEWAARRAERDGSSLTLVTVSDPRLLQGAGLLEADVEVFAQQLLSEAKDYVAQNHPSVAAESVVAKGAVVDALVEQAQGHDLVVLGSHHGATVGETIGGAKGLRVSVCLDVPTVIVPADWRFDEEEHGVLVGFDPEGFGEEALRFGIEEAVALGWPLRLVTAWGLPAWISRPAEMMGGGLSPIGEQYQSALDERVERIAAQHKGLEVVGKAIEGPSPSRVLIDGAKENGMLVMGTHSRKTLGRAVFGSVTHSVLLNLVVPTVIVPRG</sequence>
<dbReference type="PRINTS" id="PR01438">
    <property type="entry name" value="UNVRSLSTRESS"/>
</dbReference>
<dbReference type="HOGENOM" id="CLU_049301_2_3_11"/>
<evidence type="ECO:0000259" key="2">
    <source>
        <dbReference type="Pfam" id="PF00582"/>
    </source>
</evidence>
<dbReference type="CDD" id="cd00293">
    <property type="entry name" value="USP-like"/>
    <property type="match status" value="1"/>
</dbReference>
<dbReference type="InterPro" id="IPR006015">
    <property type="entry name" value="Universal_stress_UspA"/>
</dbReference>
<keyword evidence="4" id="KW-1185">Reference proteome</keyword>
<dbReference type="Proteomes" id="UP000006069">
    <property type="component" value="Unassembled WGS sequence"/>
</dbReference>
<dbReference type="PANTHER" id="PTHR46268">
    <property type="entry name" value="STRESS RESPONSE PROTEIN NHAX"/>
    <property type="match status" value="1"/>
</dbReference>
<dbReference type="InParanoid" id="K0ZB98"/>
<comment type="caution">
    <text evidence="3">The sequence shown here is derived from an EMBL/GenBank/DDBJ whole genome shotgun (WGS) entry which is preliminary data.</text>
</comment>
<dbReference type="EMBL" id="ADMD01000001">
    <property type="protein sequence ID" value="EJZ84700.1"/>
    <property type="molecule type" value="Genomic_DNA"/>
</dbReference>